<protein>
    <submittedName>
        <fullName evidence="2">Glycosyltransferase, GT2 family</fullName>
    </submittedName>
</protein>
<organism evidence="2 3">
    <name type="scientific">Zunongwangia mangrovi</name>
    <dbReference type="NCBI Taxonomy" id="1334022"/>
    <lineage>
        <taxon>Bacteria</taxon>
        <taxon>Pseudomonadati</taxon>
        <taxon>Bacteroidota</taxon>
        <taxon>Flavobacteriia</taxon>
        <taxon>Flavobacteriales</taxon>
        <taxon>Flavobacteriaceae</taxon>
        <taxon>Zunongwangia</taxon>
    </lineage>
</organism>
<evidence type="ECO:0000313" key="2">
    <source>
        <dbReference type="EMBL" id="SFC63595.1"/>
    </source>
</evidence>
<gene>
    <name evidence="2" type="ORF">SAMN04487907_106137</name>
</gene>
<evidence type="ECO:0000259" key="1">
    <source>
        <dbReference type="Pfam" id="PF00535"/>
    </source>
</evidence>
<reference evidence="3" key="1">
    <citation type="submission" date="2016-10" db="EMBL/GenBank/DDBJ databases">
        <authorList>
            <person name="Varghese N."/>
            <person name="Submissions S."/>
        </authorList>
    </citation>
    <scope>NUCLEOTIDE SEQUENCE [LARGE SCALE GENOMIC DNA]</scope>
    <source>
        <strain evidence="3">DSM 24499</strain>
    </source>
</reference>
<feature type="domain" description="Glycosyltransferase 2-like" evidence="1">
    <location>
        <begin position="5"/>
        <end position="115"/>
    </location>
</feature>
<evidence type="ECO:0000313" key="3">
    <source>
        <dbReference type="Proteomes" id="UP000199438"/>
    </source>
</evidence>
<dbReference type="PANTHER" id="PTHR43685:SF3">
    <property type="entry name" value="SLR2126 PROTEIN"/>
    <property type="match status" value="1"/>
</dbReference>
<sequence length="284" mass="33261">MNNISIVIPTRHRNEHLQECLTLLSPDLQKYPINNYEVIVSDDGSITTAEKLILEKFPWVKWVEGPQKGPAANRNNGVKYAKFNWIAFTDDDCLPSKNWLKSFSCAIDDNPEANVFEGKTEADRRKKRFNEVAPINSNGGLLWSCNLMVRKPYYLSMGGYCEEFKFELEDIEFRTRVQKDKQPIIFVPKAFVCHPWRKIDNKYKVEYESVLIFLKRHPDHQKHYSLTTRLKIIAVMTLNLFKDAFRFKFRGIGYAIVDLFYELRSAFVVHFKIVANQKQINKPV</sequence>
<dbReference type="PANTHER" id="PTHR43685">
    <property type="entry name" value="GLYCOSYLTRANSFERASE"/>
    <property type="match status" value="1"/>
</dbReference>
<dbReference type="Pfam" id="PF00535">
    <property type="entry name" value="Glycos_transf_2"/>
    <property type="match status" value="1"/>
</dbReference>
<dbReference type="GO" id="GO:0016740">
    <property type="term" value="F:transferase activity"/>
    <property type="evidence" value="ECO:0007669"/>
    <property type="project" value="UniProtKB-KW"/>
</dbReference>
<dbReference type="Gene3D" id="3.90.550.10">
    <property type="entry name" value="Spore Coat Polysaccharide Biosynthesis Protein SpsA, Chain A"/>
    <property type="match status" value="1"/>
</dbReference>
<dbReference type="InterPro" id="IPR001173">
    <property type="entry name" value="Glyco_trans_2-like"/>
</dbReference>
<dbReference type="STRING" id="1334022.SAMN04487907_106137"/>
<dbReference type="Proteomes" id="UP000199438">
    <property type="component" value="Unassembled WGS sequence"/>
</dbReference>
<dbReference type="OrthoDB" id="9801954at2"/>
<keyword evidence="2" id="KW-0808">Transferase</keyword>
<dbReference type="EMBL" id="FOKV01000006">
    <property type="protein sequence ID" value="SFC63595.1"/>
    <property type="molecule type" value="Genomic_DNA"/>
</dbReference>
<dbReference type="InterPro" id="IPR029044">
    <property type="entry name" value="Nucleotide-diphossugar_trans"/>
</dbReference>
<keyword evidence="3" id="KW-1185">Reference proteome</keyword>
<dbReference type="RefSeq" id="WP_092543539.1">
    <property type="nucleotide sequence ID" value="NZ_FOKV01000006.1"/>
</dbReference>
<name>A0A1I1KSK7_9FLAO</name>
<dbReference type="CDD" id="cd00761">
    <property type="entry name" value="Glyco_tranf_GTA_type"/>
    <property type="match status" value="1"/>
</dbReference>
<dbReference type="SUPFAM" id="SSF53448">
    <property type="entry name" value="Nucleotide-diphospho-sugar transferases"/>
    <property type="match status" value="1"/>
</dbReference>
<proteinExistence type="predicted"/>
<accession>A0A1I1KSK7</accession>
<dbReference type="AlphaFoldDB" id="A0A1I1KSK7"/>
<dbReference type="InterPro" id="IPR050834">
    <property type="entry name" value="Glycosyltransf_2"/>
</dbReference>